<sequence length="127" mass="14565">MFQEVEVANGAVRKSPYFELTRDAFVLIVMGFTGKRALQWKIDYIKAFNRMEATLYGTQAGRSKQLGNVAKRILLYLDRAENILFTEEIPLNAIVGDMDKFRWFAGNLGYLVFKEDELLKFLKGGSK</sequence>
<dbReference type="InterPro" id="IPR014054">
    <property type="entry name" value="Phage_regulatory_Rha"/>
</dbReference>
<dbReference type="Proteomes" id="UP000245838">
    <property type="component" value="Chromosome sggmmb4_Chromosome"/>
</dbReference>
<name>A0A193QL80_SODGM</name>
<evidence type="ECO:0000313" key="1">
    <source>
        <dbReference type="EMBL" id="CRL45848.1"/>
    </source>
</evidence>
<organism evidence="1 2">
    <name type="scientific">Sodalis glossinidius (strain morsitans)</name>
    <dbReference type="NCBI Taxonomy" id="343509"/>
    <lineage>
        <taxon>Bacteria</taxon>
        <taxon>Pseudomonadati</taxon>
        <taxon>Pseudomonadota</taxon>
        <taxon>Gammaproteobacteria</taxon>
        <taxon>Enterobacterales</taxon>
        <taxon>Bruguierivoracaceae</taxon>
        <taxon>Sodalis</taxon>
    </lineage>
</organism>
<dbReference type="Pfam" id="PF09669">
    <property type="entry name" value="Phage_pRha"/>
    <property type="match status" value="1"/>
</dbReference>
<reference evidence="1 2" key="1">
    <citation type="submission" date="2015-05" db="EMBL/GenBank/DDBJ databases">
        <authorList>
            <person name="Goodhead I."/>
        </authorList>
    </citation>
    <scope>NUCLEOTIDE SEQUENCE [LARGE SCALE GENOMIC DNA]</scope>
    <source>
        <strain evidence="2">morsitans</strain>
    </source>
</reference>
<dbReference type="AlphaFoldDB" id="A0A193QL80"/>
<evidence type="ECO:0000313" key="2">
    <source>
        <dbReference type="Proteomes" id="UP000245838"/>
    </source>
</evidence>
<proteinExistence type="predicted"/>
<gene>
    <name evidence="1" type="ORF">SGGMMB4_03948</name>
</gene>
<protein>
    <submittedName>
        <fullName evidence="1">Phage regulatory protein Rha (Phage_pRha)</fullName>
    </submittedName>
</protein>
<dbReference type="RefSeq" id="WP_050747737.1">
    <property type="nucleotide sequence ID" value="NC_007712.1"/>
</dbReference>
<dbReference type="NCBIfam" id="TIGR02681">
    <property type="entry name" value="phage_pRha"/>
    <property type="match status" value="1"/>
</dbReference>
<accession>A0A193QL80</accession>
<dbReference type="EMBL" id="LN854557">
    <property type="protein sequence ID" value="CRL45848.1"/>
    <property type="molecule type" value="Genomic_DNA"/>
</dbReference>